<dbReference type="AlphaFoldDB" id="A0A4Y7KH26"/>
<organism evidence="2 3">
    <name type="scientific">Papaver somniferum</name>
    <name type="common">Opium poppy</name>
    <dbReference type="NCBI Taxonomy" id="3469"/>
    <lineage>
        <taxon>Eukaryota</taxon>
        <taxon>Viridiplantae</taxon>
        <taxon>Streptophyta</taxon>
        <taxon>Embryophyta</taxon>
        <taxon>Tracheophyta</taxon>
        <taxon>Spermatophyta</taxon>
        <taxon>Magnoliopsida</taxon>
        <taxon>Ranunculales</taxon>
        <taxon>Papaveraceae</taxon>
        <taxon>Papaveroideae</taxon>
        <taxon>Papaver</taxon>
    </lineage>
</organism>
<dbReference type="Proteomes" id="UP000316621">
    <property type="component" value="Chromosome 7"/>
</dbReference>
<keyword evidence="1" id="KW-1133">Transmembrane helix</keyword>
<keyword evidence="3" id="KW-1185">Reference proteome</keyword>
<gene>
    <name evidence="2" type="ORF">C5167_035422</name>
</gene>
<evidence type="ECO:0000313" key="3">
    <source>
        <dbReference type="Proteomes" id="UP000316621"/>
    </source>
</evidence>
<feature type="transmembrane region" description="Helical" evidence="1">
    <location>
        <begin position="16"/>
        <end position="35"/>
    </location>
</feature>
<name>A0A4Y7KH26_PAPSO</name>
<sequence>MAHPLDYPKYCCLSSLSVSVLSSSSSSFFFFFFFLHTTVQPKRLLLQNTELFGFSKMRMSGIDFQQLNGNPYSFVA</sequence>
<dbReference type="EMBL" id="CM010721">
    <property type="protein sequence ID" value="RZC72156.1"/>
    <property type="molecule type" value="Genomic_DNA"/>
</dbReference>
<evidence type="ECO:0000313" key="2">
    <source>
        <dbReference type="EMBL" id="RZC72156.1"/>
    </source>
</evidence>
<keyword evidence="1" id="KW-0812">Transmembrane</keyword>
<accession>A0A4Y7KH26</accession>
<protein>
    <submittedName>
        <fullName evidence="2">Uncharacterized protein</fullName>
    </submittedName>
</protein>
<proteinExistence type="predicted"/>
<evidence type="ECO:0000256" key="1">
    <source>
        <dbReference type="SAM" id="Phobius"/>
    </source>
</evidence>
<dbReference type="Gramene" id="RZC72156">
    <property type="protein sequence ID" value="RZC72156"/>
    <property type="gene ID" value="C5167_035422"/>
</dbReference>
<reference evidence="2 3" key="1">
    <citation type="journal article" date="2018" name="Science">
        <title>The opium poppy genome and morphinan production.</title>
        <authorList>
            <person name="Guo L."/>
            <person name="Winzer T."/>
            <person name="Yang X."/>
            <person name="Li Y."/>
            <person name="Ning Z."/>
            <person name="He Z."/>
            <person name="Teodor R."/>
            <person name="Lu Y."/>
            <person name="Bowser T.A."/>
            <person name="Graham I.A."/>
            <person name="Ye K."/>
        </authorList>
    </citation>
    <scope>NUCLEOTIDE SEQUENCE [LARGE SCALE GENOMIC DNA]</scope>
    <source>
        <strain evidence="3">cv. HN1</strain>
        <tissue evidence="2">Leaves</tissue>
    </source>
</reference>
<keyword evidence="1" id="KW-0472">Membrane</keyword>